<keyword evidence="3" id="KW-0809">Transit peptide</keyword>
<dbReference type="InterPro" id="IPR029058">
    <property type="entry name" value="AB_hydrolase_fold"/>
</dbReference>
<proteinExistence type="predicted"/>
<evidence type="ECO:0000256" key="4">
    <source>
        <dbReference type="ARBA" id="ARBA00039132"/>
    </source>
</evidence>
<dbReference type="AlphaFoldDB" id="A0A2W5NAB6"/>
<dbReference type="EC" id="3.1.2.22" evidence="1"/>
<dbReference type="PANTHER" id="PTHR16138:SF7">
    <property type="entry name" value="PALMITOYL-PROTEIN THIOESTERASE ABHD10, MITOCHONDRIAL"/>
    <property type="match status" value="1"/>
</dbReference>
<gene>
    <name evidence="13" type="ORF">DI551_03065</name>
</gene>
<dbReference type="GO" id="GO:0004553">
    <property type="term" value="F:hydrolase activity, hydrolyzing O-glycosyl compounds"/>
    <property type="evidence" value="ECO:0007669"/>
    <property type="project" value="TreeGrafter"/>
</dbReference>
<evidence type="ECO:0000256" key="7">
    <source>
        <dbReference type="ARBA" id="ARBA00042645"/>
    </source>
</evidence>
<evidence type="ECO:0000256" key="8">
    <source>
        <dbReference type="ARBA" id="ARBA00042704"/>
    </source>
</evidence>
<evidence type="ECO:0000256" key="11">
    <source>
        <dbReference type="ARBA" id="ARBA00047972"/>
    </source>
</evidence>
<dbReference type="EMBL" id="QFQB01000011">
    <property type="protein sequence ID" value="PZQ47665.1"/>
    <property type="molecule type" value="Genomic_DNA"/>
</dbReference>
<evidence type="ECO:0000313" key="14">
    <source>
        <dbReference type="Proteomes" id="UP000249417"/>
    </source>
</evidence>
<organism evidence="13 14">
    <name type="scientific">Micavibrio aeruginosavorus</name>
    <dbReference type="NCBI Taxonomy" id="349221"/>
    <lineage>
        <taxon>Bacteria</taxon>
        <taxon>Pseudomonadati</taxon>
        <taxon>Bdellovibrionota</taxon>
        <taxon>Bdellovibrionia</taxon>
        <taxon>Bdellovibrionales</taxon>
        <taxon>Pseudobdellovibrionaceae</taxon>
        <taxon>Micavibrio</taxon>
    </lineage>
</organism>
<accession>A0A2W5NAB6</accession>
<dbReference type="Pfam" id="PF12697">
    <property type="entry name" value="Abhydrolase_6"/>
    <property type="match status" value="1"/>
</dbReference>
<dbReference type="Proteomes" id="UP000249417">
    <property type="component" value="Unassembled WGS sequence"/>
</dbReference>
<evidence type="ECO:0000313" key="13">
    <source>
        <dbReference type="EMBL" id="PZQ47665.1"/>
    </source>
</evidence>
<feature type="domain" description="AB hydrolase-1" evidence="12">
    <location>
        <begin position="27"/>
        <end position="233"/>
    </location>
</feature>
<protein>
    <recommendedName>
        <fullName evidence="5">Palmitoyl-protein thioesterase ABHD10, mitochondrial</fullName>
        <ecNumber evidence="4">3.1.1.93</ecNumber>
        <ecNumber evidence="1">3.1.2.22</ecNumber>
    </recommendedName>
    <alternativeName>
        <fullName evidence="7">Acyl-protein thioesterase ABHD10</fullName>
    </alternativeName>
    <alternativeName>
        <fullName evidence="8">Alpha/beta hydrolase domain-containing protein 10</fullName>
    </alternativeName>
    <alternativeName>
        <fullName evidence="6">Mycophenolic acid acyl-glucuronide esterase, mitochondrial</fullName>
    </alternativeName>
</protein>
<sequence length="249" mass="27389">MSVTFLERAGAPSLAYDAQSGRSGPTVVFLPGFLSDMNGTKAVFMAERCARRDQPMIRFDYRGHGQSQGVFEEGNIGLWLEDTLAILDALVKGPCIVIGSSMGGWIGLLAALARSKVVRGFIGIAAAPDFTRDIHRRMGESEREQMAREGRFLLPDVFGTGVHYMTQQFLDEGEAHILLESPIKLDCAVRLMQGTDDTDVPVAWAQSIMEKLTAADKRLHIVESGDHRLSAPEQLELLDSLVREISEKI</sequence>
<comment type="catalytic activity">
    <reaction evidence="11">
        <text>mycophenolic acid O-acyl-beta-D-glucuronide + H2O = mycophenolate + D-glucuronate + H(+)</text>
        <dbReference type="Rhea" id="RHEA:34179"/>
        <dbReference type="ChEBI" id="CHEBI:15377"/>
        <dbReference type="ChEBI" id="CHEBI:15378"/>
        <dbReference type="ChEBI" id="CHEBI:58720"/>
        <dbReference type="ChEBI" id="CHEBI:62932"/>
        <dbReference type="ChEBI" id="CHEBI:66982"/>
        <dbReference type="EC" id="3.1.1.93"/>
    </reaction>
    <physiologicalReaction direction="left-to-right" evidence="11">
        <dbReference type="Rhea" id="RHEA:34180"/>
    </physiologicalReaction>
</comment>
<dbReference type="Gene3D" id="3.40.50.1820">
    <property type="entry name" value="alpha/beta hydrolase"/>
    <property type="match status" value="1"/>
</dbReference>
<comment type="function">
    <text evidence="9">Acts as an acyl-protein thioesterase that hydrolyzes fatty acids from acylated residues in proteins. Regulates the mitochondrial S-depalmitoylation of the nucleophilic active site residue of peroxiredoxin-5/PRDX5, a key antioxidant protein, therefore modulating mitochondrial antioxidant ability. Also catalyzes the deglucuronidation of mycophenolic acid acyl-glucuronide, an active metabolite of the immunosuppressant drug mycophenolate.</text>
</comment>
<comment type="caution">
    <text evidence="13">The sequence shown here is derived from an EMBL/GenBank/DDBJ whole genome shotgun (WGS) entry which is preliminary data.</text>
</comment>
<evidence type="ECO:0000256" key="1">
    <source>
        <dbReference type="ARBA" id="ARBA00012423"/>
    </source>
</evidence>
<comment type="catalytic activity">
    <reaction evidence="10">
        <text>S-hexadecanoyl-L-cysteinyl-[protein] + H2O = L-cysteinyl-[protein] + hexadecanoate + H(+)</text>
        <dbReference type="Rhea" id="RHEA:19233"/>
        <dbReference type="Rhea" id="RHEA-COMP:10131"/>
        <dbReference type="Rhea" id="RHEA-COMP:11032"/>
        <dbReference type="ChEBI" id="CHEBI:7896"/>
        <dbReference type="ChEBI" id="CHEBI:15377"/>
        <dbReference type="ChEBI" id="CHEBI:15378"/>
        <dbReference type="ChEBI" id="CHEBI:29950"/>
        <dbReference type="ChEBI" id="CHEBI:74151"/>
        <dbReference type="EC" id="3.1.2.22"/>
    </reaction>
    <physiologicalReaction direction="left-to-right" evidence="10">
        <dbReference type="Rhea" id="RHEA:19234"/>
    </physiologicalReaction>
</comment>
<evidence type="ECO:0000256" key="9">
    <source>
        <dbReference type="ARBA" id="ARBA00046047"/>
    </source>
</evidence>
<evidence type="ECO:0000256" key="3">
    <source>
        <dbReference type="ARBA" id="ARBA00022946"/>
    </source>
</evidence>
<dbReference type="GO" id="GO:0102390">
    <property type="term" value="F:mycophenolic acid acyl-glucuronide esterase activity"/>
    <property type="evidence" value="ECO:0007669"/>
    <property type="project" value="UniProtKB-EC"/>
</dbReference>
<dbReference type="InterPro" id="IPR000073">
    <property type="entry name" value="AB_hydrolase_1"/>
</dbReference>
<dbReference type="SUPFAM" id="SSF53474">
    <property type="entry name" value="alpha/beta-Hydrolases"/>
    <property type="match status" value="1"/>
</dbReference>
<name>A0A2W5NAB6_9BACT</name>
<evidence type="ECO:0000256" key="10">
    <source>
        <dbReference type="ARBA" id="ARBA00047409"/>
    </source>
</evidence>
<evidence type="ECO:0000256" key="2">
    <source>
        <dbReference type="ARBA" id="ARBA00022801"/>
    </source>
</evidence>
<dbReference type="GO" id="GO:0008474">
    <property type="term" value="F:palmitoyl-(protein) hydrolase activity"/>
    <property type="evidence" value="ECO:0007669"/>
    <property type="project" value="UniProtKB-EC"/>
</dbReference>
<evidence type="ECO:0000259" key="12">
    <source>
        <dbReference type="Pfam" id="PF12697"/>
    </source>
</evidence>
<dbReference type="EC" id="3.1.1.93" evidence="4"/>
<keyword evidence="2 13" id="KW-0378">Hydrolase</keyword>
<dbReference type="InterPro" id="IPR052382">
    <property type="entry name" value="ABHD10_acyl-thioesterase"/>
</dbReference>
<evidence type="ECO:0000256" key="6">
    <source>
        <dbReference type="ARBA" id="ARBA00041520"/>
    </source>
</evidence>
<evidence type="ECO:0000256" key="5">
    <source>
        <dbReference type="ARBA" id="ARBA00039314"/>
    </source>
</evidence>
<dbReference type="PANTHER" id="PTHR16138">
    <property type="entry name" value="MYCOPHENOLIC ACID ACYL-GLUCURONIDE ESTERASE, MITOCHONDRIAL"/>
    <property type="match status" value="1"/>
</dbReference>
<reference evidence="13 14" key="1">
    <citation type="submission" date="2017-08" db="EMBL/GenBank/DDBJ databases">
        <title>Infants hospitalized years apart are colonized by the same room-sourced microbial strains.</title>
        <authorList>
            <person name="Brooks B."/>
            <person name="Olm M.R."/>
            <person name="Firek B.A."/>
            <person name="Baker R."/>
            <person name="Thomas B.C."/>
            <person name="Morowitz M.J."/>
            <person name="Banfield J.F."/>
        </authorList>
    </citation>
    <scope>NUCLEOTIDE SEQUENCE [LARGE SCALE GENOMIC DNA]</scope>
    <source>
        <strain evidence="13">S2_005_002_R2_29</strain>
    </source>
</reference>